<keyword evidence="5" id="KW-1185">Reference proteome</keyword>
<protein>
    <recommendedName>
        <fullName evidence="2">N-acetylglucosaminylphosphatidylinositol deacetylase</fullName>
        <ecNumber evidence="2">3.5.1.89</ecNumber>
    </recommendedName>
</protein>
<evidence type="ECO:0000313" key="4">
    <source>
        <dbReference type="EMBL" id="ODQ78639.1"/>
    </source>
</evidence>
<organism evidence="4 5">
    <name type="scientific">Babjeviella inositovora NRRL Y-12698</name>
    <dbReference type="NCBI Taxonomy" id="984486"/>
    <lineage>
        <taxon>Eukaryota</taxon>
        <taxon>Fungi</taxon>
        <taxon>Dikarya</taxon>
        <taxon>Ascomycota</taxon>
        <taxon>Saccharomycotina</taxon>
        <taxon>Pichiomycetes</taxon>
        <taxon>Serinales incertae sedis</taxon>
        <taxon>Babjeviella</taxon>
    </lineage>
</organism>
<evidence type="ECO:0000256" key="3">
    <source>
        <dbReference type="SAM" id="Phobius"/>
    </source>
</evidence>
<dbReference type="AlphaFoldDB" id="A0A1E3QLQ5"/>
<dbReference type="OrthoDB" id="440160at2759"/>
<dbReference type="UniPathway" id="UPA00196"/>
<comment type="similarity">
    <text evidence="1">Belongs to the PIGL family.</text>
</comment>
<accession>A0A1E3QLQ5</accession>
<dbReference type="SUPFAM" id="SSF102588">
    <property type="entry name" value="LmbE-like"/>
    <property type="match status" value="1"/>
</dbReference>
<dbReference type="InterPro" id="IPR024078">
    <property type="entry name" value="LmbE-like_dom_sf"/>
</dbReference>
<dbReference type="EMBL" id="KV454434">
    <property type="protein sequence ID" value="ODQ78639.1"/>
    <property type="molecule type" value="Genomic_DNA"/>
</dbReference>
<keyword evidence="3" id="KW-0472">Membrane</keyword>
<name>A0A1E3QLQ5_9ASCO</name>
<keyword evidence="3" id="KW-0812">Transmembrane</keyword>
<keyword evidence="3" id="KW-1133">Transmembrane helix</keyword>
<dbReference type="GO" id="GO:0006506">
    <property type="term" value="P:GPI anchor biosynthetic process"/>
    <property type="evidence" value="ECO:0007669"/>
    <property type="project" value="UniProtKB-UniPathway"/>
</dbReference>
<dbReference type="RefSeq" id="XP_018983967.1">
    <property type="nucleotide sequence ID" value="XM_019129302.1"/>
</dbReference>
<gene>
    <name evidence="4" type="ORF">BABINDRAFT_162347</name>
</gene>
<proteinExistence type="inferred from homology"/>
<feature type="transmembrane region" description="Helical" evidence="3">
    <location>
        <begin position="21"/>
        <end position="42"/>
    </location>
</feature>
<dbReference type="GO" id="GO:0000225">
    <property type="term" value="F:N-acetylglucosaminylphosphatidylinositol deacetylase activity"/>
    <property type="evidence" value="ECO:0007669"/>
    <property type="project" value="UniProtKB-EC"/>
</dbReference>
<dbReference type="GO" id="GO:0016020">
    <property type="term" value="C:membrane"/>
    <property type="evidence" value="ECO:0007669"/>
    <property type="project" value="GOC"/>
</dbReference>
<evidence type="ECO:0000313" key="5">
    <source>
        <dbReference type="Proteomes" id="UP000094336"/>
    </source>
</evidence>
<reference evidence="5" key="1">
    <citation type="submission" date="2016-05" db="EMBL/GenBank/DDBJ databases">
        <title>Comparative genomics of biotechnologically important yeasts.</title>
        <authorList>
            <consortium name="DOE Joint Genome Institute"/>
            <person name="Riley R."/>
            <person name="Haridas S."/>
            <person name="Wolfe K.H."/>
            <person name="Lopes M.R."/>
            <person name="Hittinger C.T."/>
            <person name="Goker M."/>
            <person name="Salamov A."/>
            <person name="Wisecaver J."/>
            <person name="Long T.M."/>
            <person name="Aerts A.L."/>
            <person name="Barry K."/>
            <person name="Choi C."/>
            <person name="Clum A."/>
            <person name="Coughlan A.Y."/>
            <person name="Deshpande S."/>
            <person name="Douglass A.P."/>
            <person name="Hanson S.J."/>
            <person name="Klenk H.-P."/>
            <person name="Labutti K."/>
            <person name="Lapidus A."/>
            <person name="Lindquist E."/>
            <person name="Lipzen A."/>
            <person name="Meier-Kolthoff J.P."/>
            <person name="Ohm R.A."/>
            <person name="Otillar R.P."/>
            <person name="Pangilinan J."/>
            <person name="Peng Y."/>
            <person name="Rokas A."/>
            <person name="Rosa C.A."/>
            <person name="Scheuner C."/>
            <person name="Sibirny A.A."/>
            <person name="Slot J.C."/>
            <person name="Stielow J.B."/>
            <person name="Sun H."/>
            <person name="Kurtzman C.P."/>
            <person name="Blackwell M."/>
            <person name="Grigoriev I.V."/>
            <person name="Jeffries T.W."/>
        </authorList>
    </citation>
    <scope>NUCLEOTIDE SEQUENCE [LARGE SCALE GENOMIC DNA]</scope>
    <source>
        <strain evidence="5">NRRL Y-12698</strain>
    </source>
</reference>
<dbReference type="InterPro" id="IPR003737">
    <property type="entry name" value="GlcNAc_PI_deacetylase-related"/>
</dbReference>
<dbReference type="PANTHER" id="PTHR12993">
    <property type="entry name" value="N-ACETYLGLUCOSAMINYL-PHOSPHATIDYLINOSITOL DE-N-ACETYLASE-RELATED"/>
    <property type="match status" value="1"/>
</dbReference>
<dbReference type="EC" id="3.5.1.89" evidence="2"/>
<dbReference type="STRING" id="984486.A0A1E3QLQ5"/>
<dbReference type="Proteomes" id="UP000094336">
    <property type="component" value="Unassembled WGS sequence"/>
</dbReference>
<sequence length="305" mass="34089">MACPKCAYSILRIPVRILAKLLFVSCLAWIVLTNALLCYLHDGSSPSLSTIPVELTNKDIYFLIAHPDDEVMFFGPTILELSLPKYNNSMNLLCLSTGNGAGLGSTRELELLKSTQILFSLYGSQRPQPVVKIVNDEARFMDTMDAEWDAQLVAEELGLFVKTSDALVITFDEGGVSGHPNHVSLFEGAKVYVSQTPASLYTLSSASSVWEKYSFTLITNWKLFKRLVASRPHSVLAQAFNRRFSPIEVDTLLGGAPVEIYATMNMFLAAVGAMAWGHYSQMVWFRYGWMLLSRYLTFNELRLVQ</sequence>
<dbReference type="GO" id="GO:0005783">
    <property type="term" value="C:endoplasmic reticulum"/>
    <property type="evidence" value="ECO:0007669"/>
    <property type="project" value="TreeGrafter"/>
</dbReference>
<evidence type="ECO:0000256" key="2">
    <source>
        <dbReference type="ARBA" id="ARBA00012176"/>
    </source>
</evidence>
<dbReference type="PANTHER" id="PTHR12993:SF11">
    <property type="entry name" value="N-ACETYLGLUCOSAMINYL-PHOSPHATIDYLINOSITOL DE-N-ACETYLASE"/>
    <property type="match status" value="1"/>
</dbReference>
<dbReference type="GeneID" id="30147155"/>
<dbReference type="Gene3D" id="3.40.50.10320">
    <property type="entry name" value="LmbE-like"/>
    <property type="match status" value="1"/>
</dbReference>
<dbReference type="Pfam" id="PF02585">
    <property type="entry name" value="PIG-L"/>
    <property type="match status" value="1"/>
</dbReference>
<evidence type="ECO:0000256" key="1">
    <source>
        <dbReference type="ARBA" id="ARBA00006066"/>
    </source>
</evidence>